<sequence>MAKTSTSLFRRRGKGVAILGQRGRAFAQALGENDPPLPYIKDALRMAWDLSWDKILRELAQALHIMAALEVVDSELAEVSIGPELVATVAGLKRVVGAVDSDLATVVGLVVVVVESMRLKLADFELSSPWFGSNSQFAEPWYLFFDQLCLDKADVQQPRLGAGASAQTGTGFLGRKFQPFGCLIDFIEEEDFVEFPQKAKN</sequence>
<dbReference type="EMBL" id="CM018043">
    <property type="protein sequence ID" value="KAA8532175.1"/>
    <property type="molecule type" value="Genomic_DNA"/>
</dbReference>
<proteinExistence type="predicted"/>
<evidence type="ECO:0000313" key="1">
    <source>
        <dbReference type="EMBL" id="KAA8532175.1"/>
    </source>
</evidence>
<dbReference type="Proteomes" id="UP000325577">
    <property type="component" value="Linkage Group LG2"/>
</dbReference>
<accession>A0A5J5AM58</accession>
<reference evidence="1 2" key="1">
    <citation type="submission" date="2019-09" db="EMBL/GenBank/DDBJ databases">
        <title>A chromosome-level genome assembly of the Chinese tupelo Nyssa sinensis.</title>
        <authorList>
            <person name="Yang X."/>
            <person name="Kang M."/>
            <person name="Yang Y."/>
            <person name="Xiong H."/>
            <person name="Wang M."/>
            <person name="Zhang Z."/>
            <person name="Wang Z."/>
            <person name="Wu H."/>
            <person name="Ma T."/>
            <person name="Liu J."/>
            <person name="Xi Z."/>
        </authorList>
    </citation>
    <scope>NUCLEOTIDE SEQUENCE [LARGE SCALE GENOMIC DNA]</scope>
    <source>
        <strain evidence="1">J267</strain>
        <tissue evidence="1">Leaf</tissue>
    </source>
</reference>
<dbReference type="AlphaFoldDB" id="A0A5J5AM58"/>
<evidence type="ECO:0000313" key="2">
    <source>
        <dbReference type="Proteomes" id="UP000325577"/>
    </source>
</evidence>
<keyword evidence="2" id="KW-1185">Reference proteome</keyword>
<protein>
    <submittedName>
        <fullName evidence="1">Uncharacterized protein</fullName>
    </submittedName>
</protein>
<organism evidence="1 2">
    <name type="scientific">Nyssa sinensis</name>
    <dbReference type="NCBI Taxonomy" id="561372"/>
    <lineage>
        <taxon>Eukaryota</taxon>
        <taxon>Viridiplantae</taxon>
        <taxon>Streptophyta</taxon>
        <taxon>Embryophyta</taxon>
        <taxon>Tracheophyta</taxon>
        <taxon>Spermatophyta</taxon>
        <taxon>Magnoliopsida</taxon>
        <taxon>eudicotyledons</taxon>
        <taxon>Gunneridae</taxon>
        <taxon>Pentapetalae</taxon>
        <taxon>asterids</taxon>
        <taxon>Cornales</taxon>
        <taxon>Nyssaceae</taxon>
        <taxon>Nyssa</taxon>
    </lineage>
</organism>
<gene>
    <name evidence="1" type="ORF">F0562_006683</name>
</gene>
<name>A0A5J5AM58_9ASTE</name>